<dbReference type="InterPro" id="IPR000515">
    <property type="entry name" value="MetI-like"/>
</dbReference>
<dbReference type="PANTHER" id="PTHR30614">
    <property type="entry name" value="MEMBRANE COMPONENT OF AMINO ACID ABC TRANSPORTER"/>
    <property type="match status" value="1"/>
</dbReference>
<keyword evidence="5 9" id="KW-0812">Transmembrane</keyword>
<dbReference type="InterPro" id="IPR010065">
    <property type="entry name" value="AA_ABC_transptr_permease_3TM"/>
</dbReference>
<protein>
    <submittedName>
        <fullName evidence="11">Amino acid ABC transporter permease</fullName>
    </submittedName>
</protein>
<evidence type="ECO:0000259" key="10">
    <source>
        <dbReference type="PROSITE" id="PS50928"/>
    </source>
</evidence>
<evidence type="ECO:0000256" key="8">
    <source>
        <dbReference type="ARBA" id="ARBA00023136"/>
    </source>
</evidence>
<keyword evidence="12" id="KW-1185">Reference proteome</keyword>
<dbReference type="NCBIfam" id="TIGR01726">
    <property type="entry name" value="HEQRo_perm_3TM"/>
    <property type="match status" value="1"/>
</dbReference>
<evidence type="ECO:0000256" key="6">
    <source>
        <dbReference type="ARBA" id="ARBA00022970"/>
    </source>
</evidence>
<evidence type="ECO:0000313" key="11">
    <source>
        <dbReference type="EMBL" id="MDQ2067787.1"/>
    </source>
</evidence>
<comment type="caution">
    <text evidence="11">The sequence shown here is derived from an EMBL/GenBank/DDBJ whole genome shotgun (WGS) entry which is preliminary data.</text>
</comment>
<dbReference type="InterPro" id="IPR035906">
    <property type="entry name" value="MetI-like_sf"/>
</dbReference>
<evidence type="ECO:0000256" key="3">
    <source>
        <dbReference type="ARBA" id="ARBA00022448"/>
    </source>
</evidence>
<evidence type="ECO:0000256" key="7">
    <source>
        <dbReference type="ARBA" id="ARBA00022989"/>
    </source>
</evidence>
<feature type="domain" description="ABC transmembrane type-1" evidence="10">
    <location>
        <begin position="22"/>
        <end position="203"/>
    </location>
</feature>
<feature type="transmembrane region" description="Helical" evidence="9">
    <location>
        <begin position="20"/>
        <end position="46"/>
    </location>
</feature>
<keyword evidence="6" id="KW-0029">Amino-acid transport</keyword>
<evidence type="ECO:0000256" key="1">
    <source>
        <dbReference type="ARBA" id="ARBA00004429"/>
    </source>
</evidence>
<dbReference type="PROSITE" id="PS50928">
    <property type="entry name" value="ABC_TM1"/>
    <property type="match status" value="1"/>
</dbReference>
<dbReference type="SUPFAM" id="SSF161098">
    <property type="entry name" value="MetI-like"/>
    <property type="match status" value="1"/>
</dbReference>
<feature type="transmembrane region" description="Helical" evidence="9">
    <location>
        <begin position="189"/>
        <end position="210"/>
    </location>
</feature>
<accession>A0ABU0W1C7</accession>
<evidence type="ECO:0000256" key="2">
    <source>
        <dbReference type="ARBA" id="ARBA00010072"/>
    </source>
</evidence>
<evidence type="ECO:0000256" key="9">
    <source>
        <dbReference type="RuleBase" id="RU363032"/>
    </source>
</evidence>
<dbReference type="CDD" id="cd06261">
    <property type="entry name" value="TM_PBP2"/>
    <property type="match status" value="1"/>
</dbReference>
<evidence type="ECO:0000256" key="5">
    <source>
        <dbReference type="ARBA" id="ARBA00022692"/>
    </source>
</evidence>
<dbReference type="RefSeq" id="WP_306681496.1">
    <property type="nucleotide sequence ID" value="NZ_JAVDBT010000016.1"/>
</dbReference>
<dbReference type="Pfam" id="PF00528">
    <property type="entry name" value="BPD_transp_1"/>
    <property type="match status" value="1"/>
</dbReference>
<dbReference type="Gene3D" id="1.10.3720.10">
    <property type="entry name" value="MetI-like"/>
    <property type="match status" value="1"/>
</dbReference>
<dbReference type="Proteomes" id="UP001239680">
    <property type="component" value="Unassembled WGS sequence"/>
</dbReference>
<gene>
    <name evidence="11" type="ORF">Q9295_15525</name>
</gene>
<name>A0ABU0W1C7_9RHOB</name>
<evidence type="ECO:0000256" key="4">
    <source>
        <dbReference type="ARBA" id="ARBA00022475"/>
    </source>
</evidence>
<dbReference type="PANTHER" id="PTHR30614:SF0">
    <property type="entry name" value="L-CYSTINE TRANSPORT SYSTEM PERMEASE PROTEIN TCYL"/>
    <property type="match status" value="1"/>
</dbReference>
<dbReference type="EMBL" id="JAVDBT010000016">
    <property type="protein sequence ID" value="MDQ2067787.1"/>
    <property type="molecule type" value="Genomic_DNA"/>
</dbReference>
<keyword evidence="4" id="KW-1003">Cell membrane</keyword>
<dbReference type="InterPro" id="IPR043429">
    <property type="entry name" value="ArtM/GltK/GlnP/TcyL/YhdX-like"/>
</dbReference>
<comment type="similarity">
    <text evidence="2">Belongs to the binding-protein-dependent transport system permease family. HisMQ subfamily.</text>
</comment>
<sequence>MEQFGDLFTRSASHLEVLLQGAGVTVMITLGSFVMAVTIGLVLAVARTWKIRPLNALIAIYVEVFRGLPTLTLLFICYFGLTYVGIKLNPLPAAIIGLGLSGGAYCTEIFRSGISALHHGQREAAAAIGMTPMRAMRFVILPQALRITLPPLGNYAIGLIKDTAVASAVAAPEILFRARNLSTETFDTALIYLLVAVLYLVMTFPLARWVDHLEKKRKAWQ</sequence>
<keyword evidence="7 9" id="KW-1133">Transmembrane helix</keyword>
<proteinExistence type="inferred from homology"/>
<reference evidence="11 12" key="1">
    <citation type="submission" date="2023-08" db="EMBL/GenBank/DDBJ databases">
        <title>Characterization of two Paracoccaceae strains isolated from Phycosphere and proposal of Xinfangfangia lacusdiani sp. nov.</title>
        <authorList>
            <person name="Deng Y."/>
            <person name="Zhang Y.Q."/>
        </authorList>
    </citation>
    <scope>NUCLEOTIDE SEQUENCE [LARGE SCALE GENOMIC DNA]</scope>
    <source>
        <strain evidence="11 12">CPCC 101601</strain>
    </source>
</reference>
<feature type="transmembrane region" description="Helical" evidence="9">
    <location>
        <begin position="58"/>
        <end position="81"/>
    </location>
</feature>
<keyword evidence="8 9" id="KW-0472">Membrane</keyword>
<keyword evidence="3 9" id="KW-0813">Transport</keyword>
<evidence type="ECO:0000313" key="12">
    <source>
        <dbReference type="Proteomes" id="UP001239680"/>
    </source>
</evidence>
<organism evidence="11 12">
    <name type="scientific">Pseudogemmobacter lacusdianii</name>
    <dbReference type="NCBI Taxonomy" id="3069608"/>
    <lineage>
        <taxon>Bacteria</taxon>
        <taxon>Pseudomonadati</taxon>
        <taxon>Pseudomonadota</taxon>
        <taxon>Alphaproteobacteria</taxon>
        <taxon>Rhodobacterales</taxon>
        <taxon>Paracoccaceae</taxon>
        <taxon>Pseudogemmobacter</taxon>
    </lineage>
</organism>
<comment type="subcellular location">
    <subcellularLocation>
        <location evidence="1">Cell inner membrane</location>
        <topology evidence="1">Multi-pass membrane protein</topology>
    </subcellularLocation>
    <subcellularLocation>
        <location evidence="9">Cell membrane</location>
        <topology evidence="9">Multi-pass membrane protein</topology>
    </subcellularLocation>
</comment>